<evidence type="ECO:0000313" key="2">
    <source>
        <dbReference type="EMBL" id="MFC7617837.1"/>
    </source>
</evidence>
<accession>A0ABW2TY60</accession>
<name>A0ABW2TY60_9PSEU</name>
<sequence>MTRGHDSGKHRRGVSPLAWTPRTGRRRERAAHALAEAETEVIPVVDDYPDSPRPGWPSSTWAASRPR</sequence>
<gene>
    <name evidence="2" type="ORF">ACFQV2_34950</name>
</gene>
<proteinExistence type="predicted"/>
<keyword evidence="3" id="KW-1185">Reference proteome</keyword>
<dbReference type="EMBL" id="JBHTEY010000004">
    <property type="protein sequence ID" value="MFC7617837.1"/>
    <property type="molecule type" value="Genomic_DNA"/>
</dbReference>
<dbReference type="Proteomes" id="UP001596512">
    <property type="component" value="Unassembled WGS sequence"/>
</dbReference>
<feature type="region of interest" description="Disordered" evidence="1">
    <location>
        <begin position="1"/>
        <end position="67"/>
    </location>
</feature>
<evidence type="ECO:0000256" key="1">
    <source>
        <dbReference type="SAM" id="MobiDB-lite"/>
    </source>
</evidence>
<protein>
    <submittedName>
        <fullName evidence="2">Uncharacterized protein</fullName>
    </submittedName>
</protein>
<comment type="caution">
    <text evidence="2">The sequence shown here is derived from an EMBL/GenBank/DDBJ whole genome shotgun (WGS) entry which is preliminary data.</text>
</comment>
<reference evidence="3" key="1">
    <citation type="journal article" date="2019" name="Int. J. Syst. Evol. Microbiol.">
        <title>The Global Catalogue of Microorganisms (GCM) 10K type strain sequencing project: providing services to taxonomists for standard genome sequencing and annotation.</title>
        <authorList>
            <consortium name="The Broad Institute Genomics Platform"/>
            <consortium name="The Broad Institute Genome Sequencing Center for Infectious Disease"/>
            <person name="Wu L."/>
            <person name="Ma J."/>
        </authorList>
    </citation>
    <scope>NUCLEOTIDE SEQUENCE [LARGE SCALE GENOMIC DNA]</scope>
    <source>
        <strain evidence="3">JCM 17695</strain>
    </source>
</reference>
<feature type="compositionally biased region" description="Polar residues" evidence="1">
    <location>
        <begin position="57"/>
        <end position="67"/>
    </location>
</feature>
<evidence type="ECO:0000313" key="3">
    <source>
        <dbReference type="Proteomes" id="UP001596512"/>
    </source>
</evidence>
<organism evidence="2 3">
    <name type="scientific">Actinokineospora soli</name>
    <dbReference type="NCBI Taxonomy" id="1048753"/>
    <lineage>
        <taxon>Bacteria</taxon>
        <taxon>Bacillati</taxon>
        <taxon>Actinomycetota</taxon>
        <taxon>Actinomycetes</taxon>
        <taxon>Pseudonocardiales</taxon>
        <taxon>Pseudonocardiaceae</taxon>
        <taxon>Actinokineospora</taxon>
    </lineage>
</organism>